<sequence length="396" mass="44721">MGVRLDLYTGNSYNAALNQYLSLPRESAMRPDQIQPEMYEKQLQDKQSELAKLMATLSLPEMEVFASKPSHYRMRAEFRIWHDGDDLYYAMFDPADPRTPIRTDQFLAASDLINELMPKLLDAVRDVPVLRYKLFQVDFLTTTTGEALISLLYHKPIDAEWNAAVQELNNAFPACHFIGRSRKKKQIITRDFVMETLTVDGQKFHYQQVENSFTQPNAGISEKMLEWALDVTKRASGDLLEMYCGNGNFSIPLARRFDRVVATEISKVSVNSAQLNIAINGMDNVQVVKMASEDVSAALNGDVELPKSLIQAGVSELTPSVVLVDPPRAGLDDATVELVRKIDSILYISCNPETLKANLEALSSSHDVVRYAMFDQFPYTHHVETGVYLQRKNQVE</sequence>
<evidence type="ECO:0000256" key="3">
    <source>
        <dbReference type="ARBA" id="ARBA00022691"/>
    </source>
</evidence>
<dbReference type="InterPro" id="IPR010280">
    <property type="entry name" value="U5_MeTrfase_fam"/>
</dbReference>
<comment type="similarity">
    <text evidence="7">Belongs to the class I-like SAM-binding methyltransferase superfamily. RNA M5U methyltransferase family. TrmA subfamily.</text>
</comment>
<gene>
    <name evidence="7" type="primary">trmA</name>
    <name evidence="10" type="ORF">DFP80_102321</name>
</gene>
<feature type="active site" description="Nucleophile" evidence="7 8">
    <location>
        <position position="350"/>
    </location>
</feature>
<protein>
    <recommendedName>
        <fullName evidence="7">tRNA/tmRNA (uracil-C(5))-methyltransferase</fullName>
        <ecNumber evidence="7">2.1.1.35</ecNumber>
    </recommendedName>
    <alternativeName>
        <fullName evidence="7">tRNA (uracil(54)-C(5))-methyltransferase</fullName>
    </alternativeName>
    <alternativeName>
        <fullName evidence="7">tRNA(m5U54)-methyltransferase</fullName>
        <shortName evidence="7">RUMT</shortName>
    </alternativeName>
    <alternativeName>
        <fullName evidence="7">tmRNA (uracil(341)-C(5))-methyltransferase</fullName>
    </alternativeName>
</protein>
<dbReference type="PANTHER" id="PTHR47790">
    <property type="entry name" value="TRNA/TMRNA (URACIL-C(5))-METHYLTRANSFERASE"/>
    <property type="match status" value="1"/>
</dbReference>
<evidence type="ECO:0000313" key="10">
    <source>
        <dbReference type="EMBL" id="RBP85323.1"/>
    </source>
</evidence>
<evidence type="ECO:0000256" key="4">
    <source>
        <dbReference type="ARBA" id="ARBA00022694"/>
    </source>
</evidence>
<feature type="binding site" evidence="7 8">
    <location>
        <position position="215"/>
    </location>
    <ligand>
        <name>S-adenosyl-L-methionine</name>
        <dbReference type="ChEBI" id="CHEBI:59789"/>
    </ligand>
</feature>
<dbReference type="InterPro" id="IPR029063">
    <property type="entry name" value="SAM-dependent_MTases_sf"/>
</dbReference>
<evidence type="ECO:0000256" key="1">
    <source>
        <dbReference type="ARBA" id="ARBA00022603"/>
    </source>
</evidence>
<proteinExistence type="inferred from homology"/>
<dbReference type="FunFam" id="2.40.50.1070:FF:000001">
    <property type="entry name" value="tRNA/tmRNA (uracil-C(5))-methyltransferase"/>
    <property type="match status" value="1"/>
</dbReference>
<keyword evidence="1 7" id="KW-0489">Methyltransferase</keyword>
<comment type="catalytic activity">
    <reaction evidence="5 7">
        <text>uridine(341) in tmRNA + S-adenosyl-L-methionine = 5-methyluridine(341) in tmRNA + S-adenosyl-L-homocysteine + H(+)</text>
        <dbReference type="Rhea" id="RHEA:43612"/>
        <dbReference type="Rhea" id="RHEA-COMP:10630"/>
        <dbReference type="Rhea" id="RHEA-COMP:10631"/>
        <dbReference type="ChEBI" id="CHEBI:15378"/>
        <dbReference type="ChEBI" id="CHEBI:57856"/>
        <dbReference type="ChEBI" id="CHEBI:59789"/>
        <dbReference type="ChEBI" id="CHEBI:65315"/>
        <dbReference type="ChEBI" id="CHEBI:74447"/>
    </reaction>
</comment>
<feature type="active site" description="Proton acceptor" evidence="7">
    <location>
        <position position="384"/>
    </location>
</feature>
<dbReference type="PROSITE" id="PS01230">
    <property type="entry name" value="TRMA_1"/>
    <property type="match status" value="1"/>
</dbReference>
<name>A0A366JED1_9GAMM</name>
<comment type="function">
    <text evidence="7">Dual-specificity methyltransferase that catalyzes the formation of 5-methyluridine at position 54 (m5U54) in all tRNAs, and that of position 341 (m5U341) in tmRNA (transfer-mRNA).</text>
</comment>
<reference evidence="10 11" key="1">
    <citation type="submission" date="2018-06" db="EMBL/GenBank/DDBJ databases">
        <title>Genomic Encyclopedia of Type Strains, Phase III (KMG-III): the genomes of soil and plant-associated and newly described type strains.</title>
        <authorList>
            <person name="Whitman W."/>
        </authorList>
    </citation>
    <scope>NUCLEOTIDE SEQUENCE [LARGE SCALE GENOMIC DNA]</scope>
    <source>
        <strain evidence="10 11">CECT 7377</strain>
    </source>
</reference>
<dbReference type="Gene3D" id="2.40.50.1070">
    <property type="match status" value="1"/>
</dbReference>
<evidence type="ECO:0000256" key="7">
    <source>
        <dbReference type="HAMAP-Rule" id="MF_01011"/>
    </source>
</evidence>
<comment type="catalytic activity">
    <reaction evidence="6 7">
        <text>uridine(54) in tRNA + S-adenosyl-L-methionine = 5-methyluridine(54) in tRNA + S-adenosyl-L-homocysteine + H(+)</text>
        <dbReference type="Rhea" id="RHEA:42712"/>
        <dbReference type="Rhea" id="RHEA-COMP:10167"/>
        <dbReference type="Rhea" id="RHEA-COMP:10193"/>
        <dbReference type="ChEBI" id="CHEBI:15378"/>
        <dbReference type="ChEBI" id="CHEBI:57856"/>
        <dbReference type="ChEBI" id="CHEBI:59789"/>
        <dbReference type="ChEBI" id="CHEBI:65315"/>
        <dbReference type="ChEBI" id="CHEBI:74447"/>
        <dbReference type="EC" id="2.1.1.35"/>
    </reaction>
</comment>
<dbReference type="InterPro" id="IPR030391">
    <property type="entry name" value="MeTrfase_TrmA_CS"/>
</dbReference>
<keyword evidence="11" id="KW-1185">Reference proteome</keyword>
<dbReference type="InterPro" id="IPR030390">
    <property type="entry name" value="MeTrfase_TrmA_AS"/>
</dbReference>
<dbReference type="Gene3D" id="3.40.50.150">
    <property type="entry name" value="Vaccinia Virus protein VP39"/>
    <property type="match status" value="1"/>
</dbReference>
<dbReference type="PROSITE" id="PS51687">
    <property type="entry name" value="SAM_MT_RNA_M5U"/>
    <property type="match status" value="1"/>
</dbReference>
<keyword evidence="2 7" id="KW-0808">Transferase</keyword>
<feature type="binding site" evidence="7 8">
    <location>
        <position position="264"/>
    </location>
    <ligand>
        <name>S-adenosyl-L-methionine</name>
        <dbReference type="ChEBI" id="CHEBI:59789"/>
    </ligand>
</feature>
<feature type="binding site" evidence="7 8">
    <location>
        <position position="243"/>
    </location>
    <ligand>
        <name>S-adenosyl-L-methionine</name>
        <dbReference type="ChEBI" id="CHEBI:59789"/>
    </ligand>
</feature>
<dbReference type="FunFam" id="3.40.50.150:FF:000012">
    <property type="entry name" value="tRNA/tmRNA (uracil-C(5))-methyltransferase"/>
    <property type="match status" value="1"/>
</dbReference>
<dbReference type="InterPro" id="IPR011869">
    <property type="entry name" value="TrmA_MeTrfase"/>
</dbReference>
<comment type="caution">
    <text evidence="10">The sequence shown here is derived from an EMBL/GenBank/DDBJ whole genome shotgun (WGS) entry which is preliminary data.</text>
</comment>
<dbReference type="Pfam" id="PF05958">
    <property type="entry name" value="tRNA_U5-meth_tr"/>
    <property type="match status" value="1"/>
</dbReference>
<dbReference type="GO" id="GO:0005829">
    <property type="term" value="C:cytosol"/>
    <property type="evidence" value="ECO:0007669"/>
    <property type="project" value="TreeGrafter"/>
</dbReference>
<keyword evidence="4 7" id="KW-0819">tRNA processing</keyword>
<dbReference type="GO" id="GO:0030697">
    <property type="term" value="F:tRNA (uracil(54)-C5)-methyltransferase activity, S-adenosyl methionine-dependent"/>
    <property type="evidence" value="ECO:0007669"/>
    <property type="project" value="UniProtKB-UniRule"/>
</dbReference>
<dbReference type="Proteomes" id="UP000252792">
    <property type="component" value="Unassembled WGS sequence"/>
</dbReference>
<organism evidence="10 11">
    <name type="scientific">Marinomonas rhizomae</name>
    <dbReference type="NCBI Taxonomy" id="491948"/>
    <lineage>
        <taxon>Bacteria</taxon>
        <taxon>Pseudomonadati</taxon>
        <taxon>Pseudomonadota</taxon>
        <taxon>Gammaproteobacteria</taxon>
        <taxon>Oceanospirillales</taxon>
        <taxon>Oceanospirillaceae</taxon>
        <taxon>Marinomonas</taxon>
    </lineage>
</organism>
<dbReference type="GO" id="GO:0030488">
    <property type="term" value="P:tRNA methylation"/>
    <property type="evidence" value="ECO:0007669"/>
    <property type="project" value="UniProtKB-UniRule"/>
</dbReference>
<dbReference type="PANTHER" id="PTHR47790:SF2">
    <property type="entry name" value="TRNA_TMRNA (URACIL-C(5))-METHYLTRANSFERASE"/>
    <property type="match status" value="1"/>
</dbReference>
<dbReference type="PROSITE" id="PS01231">
    <property type="entry name" value="TRMA_2"/>
    <property type="match status" value="1"/>
</dbReference>
<evidence type="ECO:0000313" key="11">
    <source>
        <dbReference type="Proteomes" id="UP000252792"/>
    </source>
</evidence>
<evidence type="ECO:0000256" key="9">
    <source>
        <dbReference type="PROSITE-ProRule" id="PRU10015"/>
    </source>
</evidence>
<dbReference type="EMBL" id="QNSE01000002">
    <property type="protein sequence ID" value="RBP85323.1"/>
    <property type="molecule type" value="Genomic_DNA"/>
</dbReference>
<accession>A0A366JED1</accession>
<feature type="active site" evidence="9">
    <location>
        <position position="350"/>
    </location>
</feature>
<dbReference type="GO" id="GO:0000049">
    <property type="term" value="F:tRNA binding"/>
    <property type="evidence" value="ECO:0007669"/>
    <property type="project" value="TreeGrafter"/>
</dbReference>
<dbReference type="NCBIfam" id="TIGR02143">
    <property type="entry name" value="trmA_only"/>
    <property type="match status" value="1"/>
</dbReference>
<feature type="binding site" evidence="7 8">
    <location>
        <position position="325"/>
    </location>
    <ligand>
        <name>S-adenosyl-L-methionine</name>
        <dbReference type="ChEBI" id="CHEBI:59789"/>
    </ligand>
</feature>
<feature type="binding site" evidence="7">
    <location>
        <position position="248"/>
    </location>
    <ligand>
        <name>S-adenosyl-L-methionine</name>
        <dbReference type="ChEBI" id="CHEBI:59789"/>
    </ligand>
</feature>
<evidence type="ECO:0000256" key="2">
    <source>
        <dbReference type="ARBA" id="ARBA00022679"/>
    </source>
</evidence>
<dbReference type="EC" id="2.1.1.35" evidence="7"/>
<evidence type="ECO:0000256" key="6">
    <source>
        <dbReference type="ARBA" id="ARBA00052788"/>
    </source>
</evidence>
<evidence type="ECO:0000256" key="5">
    <source>
        <dbReference type="ARBA" id="ARBA00051255"/>
    </source>
</evidence>
<dbReference type="CDD" id="cd02440">
    <property type="entry name" value="AdoMet_MTases"/>
    <property type="match status" value="1"/>
</dbReference>
<dbReference type="SUPFAM" id="SSF53335">
    <property type="entry name" value="S-adenosyl-L-methionine-dependent methyltransferases"/>
    <property type="match status" value="1"/>
</dbReference>
<evidence type="ECO:0000256" key="8">
    <source>
        <dbReference type="PROSITE-ProRule" id="PRU01024"/>
    </source>
</evidence>
<keyword evidence="3 7" id="KW-0949">S-adenosyl-L-methionine</keyword>
<dbReference type="AlphaFoldDB" id="A0A366JED1"/>
<dbReference type="GO" id="GO:0019843">
    <property type="term" value="F:rRNA binding"/>
    <property type="evidence" value="ECO:0007669"/>
    <property type="project" value="TreeGrafter"/>
</dbReference>
<dbReference type="HAMAP" id="MF_01011">
    <property type="entry name" value="RNA_methyltr_TrmA"/>
    <property type="match status" value="1"/>
</dbReference>